<sequence length="51" mass="5328">MNPAGGRFPSNDPVAAPGFFLGLSLCPILAICIFPWADGTVGVFSEFASLR</sequence>
<evidence type="ECO:0000313" key="3">
    <source>
        <dbReference type="Proteomes" id="UP000828390"/>
    </source>
</evidence>
<reference evidence="2" key="2">
    <citation type="submission" date="2020-11" db="EMBL/GenBank/DDBJ databases">
        <authorList>
            <person name="McCartney M.A."/>
            <person name="Auch B."/>
            <person name="Kono T."/>
            <person name="Mallez S."/>
            <person name="Becker A."/>
            <person name="Gohl D.M."/>
            <person name="Silverstein K.A.T."/>
            <person name="Koren S."/>
            <person name="Bechman K.B."/>
            <person name="Herman A."/>
            <person name="Abrahante J.E."/>
            <person name="Garbe J."/>
        </authorList>
    </citation>
    <scope>NUCLEOTIDE SEQUENCE</scope>
    <source>
        <strain evidence="2">Duluth1</strain>
        <tissue evidence="2">Whole animal</tissue>
    </source>
</reference>
<organism evidence="2 3">
    <name type="scientific">Dreissena polymorpha</name>
    <name type="common">Zebra mussel</name>
    <name type="synonym">Mytilus polymorpha</name>
    <dbReference type="NCBI Taxonomy" id="45954"/>
    <lineage>
        <taxon>Eukaryota</taxon>
        <taxon>Metazoa</taxon>
        <taxon>Spiralia</taxon>
        <taxon>Lophotrochozoa</taxon>
        <taxon>Mollusca</taxon>
        <taxon>Bivalvia</taxon>
        <taxon>Autobranchia</taxon>
        <taxon>Heteroconchia</taxon>
        <taxon>Euheterodonta</taxon>
        <taxon>Imparidentia</taxon>
        <taxon>Neoheterodontei</taxon>
        <taxon>Myida</taxon>
        <taxon>Dreissenoidea</taxon>
        <taxon>Dreissenidae</taxon>
        <taxon>Dreissena</taxon>
    </lineage>
</organism>
<proteinExistence type="predicted"/>
<comment type="caution">
    <text evidence="2">The sequence shown here is derived from an EMBL/GenBank/DDBJ whole genome shotgun (WGS) entry which is preliminary data.</text>
</comment>
<name>A0A9D4DNH9_DREPO</name>
<evidence type="ECO:0000313" key="2">
    <source>
        <dbReference type="EMBL" id="KAH3751520.1"/>
    </source>
</evidence>
<accession>A0A9D4DNH9</accession>
<dbReference type="EMBL" id="JAIWYP010000010">
    <property type="protein sequence ID" value="KAH3751520.1"/>
    <property type="molecule type" value="Genomic_DNA"/>
</dbReference>
<gene>
    <name evidence="2" type="ORF">DPMN_186081</name>
</gene>
<reference evidence="2" key="1">
    <citation type="journal article" date="2019" name="bioRxiv">
        <title>The Genome of the Zebra Mussel, Dreissena polymorpha: A Resource for Invasive Species Research.</title>
        <authorList>
            <person name="McCartney M.A."/>
            <person name="Auch B."/>
            <person name="Kono T."/>
            <person name="Mallez S."/>
            <person name="Zhang Y."/>
            <person name="Obille A."/>
            <person name="Becker A."/>
            <person name="Abrahante J.E."/>
            <person name="Garbe J."/>
            <person name="Badalamenti J.P."/>
            <person name="Herman A."/>
            <person name="Mangelson H."/>
            <person name="Liachko I."/>
            <person name="Sullivan S."/>
            <person name="Sone E.D."/>
            <person name="Koren S."/>
            <person name="Silverstein K.A.T."/>
            <person name="Beckman K.B."/>
            <person name="Gohl D.M."/>
        </authorList>
    </citation>
    <scope>NUCLEOTIDE SEQUENCE</scope>
    <source>
        <strain evidence="2">Duluth1</strain>
        <tissue evidence="2">Whole animal</tissue>
    </source>
</reference>
<dbReference type="Proteomes" id="UP000828390">
    <property type="component" value="Unassembled WGS sequence"/>
</dbReference>
<keyword evidence="1" id="KW-1133">Transmembrane helix</keyword>
<keyword evidence="3" id="KW-1185">Reference proteome</keyword>
<keyword evidence="1" id="KW-0812">Transmembrane</keyword>
<keyword evidence="1" id="KW-0472">Membrane</keyword>
<dbReference type="AlphaFoldDB" id="A0A9D4DNH9"/>
<feature type="transmembrane region" description="Helical" evidence="1">
    <location>
        <begin position="20"/>
        <end position="44"/>
    </location>
</feature>
<protein>
    <submittedName>
        <fullName evidence="2">Uncharacterized protein</fullName>
    </submittedName>
</protein>
<evidence type="ECO:0000256" key="1">
    <source>
        <dbReference type="SAM" id="Phobius"/>
    </source>
</evidence>